<protein>
    <submittedName>
        <fullName evidence="4">Membrane protein YeiB</fullName>
    </submittedName>
</protein>
<evidence type="ECO:0000259" key="3">
    <source>
        <dbReference type="Pfam" id="PF11611"/>
    </source>
</evidence>
<feature type="domain" description="DUF4352" evidence="3">
    <location>
        <begin position="59"/>
        <end position="154"/>
    </location>
</feature>
<keyword evidence="5" id="KW-1185">Reference proteome</keyword>
<keyword evidence="2" id="KW-0472">Membrane</keyword>
<reference evidence="4 5" key="1">
    <citation type="submission" date="2021-03" db="EMBL/GenBank/DDBJ databases">
        <title>Genomic Encyclopedia of Type Strains, Phase IV (KMG-IV): sequencing the most valuable type-strain genomes for metagenomic binning, comparative biology and taxonomic classification.</title>
        <authorList>
            <person name="Goeker M."/>
        </authorList>
    </citation>
    <scope>NUCLEOTIDE SEQUENCE [LARGE SCALE GENOMIC DNA]</scope>
    <source>
        <strain evidence="4 5">DSM 26806</strain>
    </source>
</reference>
<sequence>MRSHRRVEFSVETVKSKKTTVVISWTIIILLLIFALIIFQNFATKRAELVDNQIQDSYIMGETANTGVFELNVTDISENQGPDRFIGFEVSIHNRSNHPQMLMKETFYLQRADGKVRNASLLAIADHLKPNETVKGTVLFNVPLDLNIEKYNLFFNPSEGRKVYFDTVRKRP</sequence>
<gene>
    <name evidence="4" type="ORF">J2Z69_003580</name>
</gene>
<dbReference type="Pfam" id="PF11611">
    <property type="entry name" value="DUF4352"/>
    <property type="match status" value="1"/>
</dbReference>
<keyword evidence="2" id="KW-0812">Transmembrane</keyword>
<organism evidence="4 5">
    <name type="scientific">Paenibacillus shirakamiensis</name>
    <dbReference type="NCBI Taxonomy" id="1265935"/>
    <lineage>
        <taxon>Bacteria</taxon>
        <taxon>Bacillati</taxon>
        <taxon>Bacillota</taxon>
        <taxon>Bacilli</taxon>
        <taxon>Bacillales</taxon>
        <taxon>Paenibacillaceae</taxon>
        <taxon>Paenibacillus</taxon>
    </lineage>
</organism>
<dbReference type="InterPro" id="IPR029050">
    <property type="entry name" value="Immunoprotect_excell_Ig-like"/>
</dbReference>
<proteinExistence type="predicted"/>
<dbReference type="Gene3D" id="2.60.40.1240">
    <property type="match status" value="1"/>
</dbReference>
<dbReference type="InterPro" id="IPR029051">
    <property type="entry name" value="DUF4352"/>
</dbReference>
<dbReference type="EMBL" id="JAGGLD010000009">
    <property type="protein sequence ID" value="MBP2002494.1"/>
    <property type="molecule type" value="Genomic_DNA"/>
</dbReference>
<comment type="caution">
    <text evidence="4">The sequence shown here is derived from an EMBL/GenBank/DDBJ whole genome shotgun (WGS) entry which is preliminary data.</text>
</comment>
<dbReference type="RefSeq" id="WP_209865657.1">
    <property type="nucleotide sequence ID" value="NZ_JAGGLD010000009.1"/>
</dbReference>
<evidence type="ECO:0000313" key="4">
    <source>
        <dbReference type="EMBL" id="MBP2002494.1"/>
    </source>
</evidence>
<keyword evidence="1" id="KW-0732">Signal</keyword>
<accession>A0ABS4JL98</accession>
<dbReference type="Proteomes" id="UP001519288">
    <property type="component" value="Unassembled WGS sequence"/>
</dbReference>
<evidence type="ECO:0000313" key="5">
    <source>
        <dbReference type="Proteomes" id="UP001519288"/>
    </source>
</evidence>
<keyword evidence="2" id="KW-1133">Transmembrane helix</keyword>
<evidence type="ECO:0000256" key="1">
    <source>
        <dbReference type="ARBA" id="ARBA00022729"/>
    </source>
</evidence>
<evidence type="ECO:0000256" key="2">
    <source>
        <dbReference type="SAM" id="Phobius"/>
    </source>
</evidence>
<feature type="transmembrane region" description="Helical" evidence="2">
    <location>
        <begin position="21"/>
        <end position="39"/>
    </location>
</feature>
<name>A0ABS4JL98_9BACL</name>